<dbReference type="EMBL" id="JH597770">
    <property type="protein sequence ID" value="EHP68102.1"/>
    <property type="molecule type" value="Genomic_DNA"/>
</dbReference>
<evidence type="ECO:0000313" key="2">
    <source>
        <dbReference type="Proteomes" id="UP000003980"/>
    </source>
</evidence>
<dbReference type="eggNOG" id="arCOG11294">
    <property type="taxonomic scope" value="Archaea"/>
</dbReference>
<proteinExistence type="predicted"/>
<accession>H2C7H6</accession>
<dbReference type="OrthoDB" id="34478at2157"/>
<protein>
    <submittedName>
        <fullName evidence="1">Uncharacterized protein</fullName>
    </submittedName>
</protein>
<reference evidence="1 2" key="1">
    <citation type="submission" date="2012-01" db="EMBL/GenBank/DDBJ databases">
        <title>Improved High-Quality Draft sequence of Metallosphaera yellowstonensis MK1.</title>
        <authorList>
            <consortium name="US DOE Joint Genome Institute"/>
            <person name="Lucas S."/>
            <person name="Han J."/>
            <person name="Cheng J.-F."/>
            <person name="Goodwin L."/>
            <person name="Pitluck S."/>
            <person name="Peters L."/>
            <person name="Teshima H."/>
            <person name="Detter J.C."/>
            <person name="Han C."/>
            <person name="Tapia R."/>
            <person name="Land M."/>
            <person name="Hauser L."/>
            <person name="Kyrpides N."/>
            <person name="Kozubal M."/>
            <person name="Macur R.E."/>
            <person name="Jay Z."/>
            <person name="Inskeep W."/>
            <person name="Woyke T."/>
        </authorList>
    </citation>
    <scope>NUCLEOTIDE SEQUENCE [LARGE SCALE GENOMIC DNA]</scope>
    <source>
        <strain evidence="1 2">MK1</strain>
    </source>
</reference>
<name>H2C7H6_9CREN</name>
<keyword evidence="2" id="KW-1185">Reference proteome</keyword>
<evidence type="ECO:0000313" key="1">
    <source>
        <dbReference type="EMBL" id="EHP68102.1"/>
    </source>
</evidence>
<sequence length="63" mass="7263">MSKRLQELLEEFFRAKDGEELLFRGDPESVRKLSLVLRALGQNVTVEMGEKGEATLRCTKRRP</sequence>
<dbReference type="AlphaFoldDB" id="H2C7H6"/>
<organism evidence="1 2">
    <name type="scientific">Metallosphaera yellowstonensis MK1</name>
    <dbReference type="NCBI Taxonomy" id="671065"/>
    <lineage>
        <taxon>Archaea</taxon>
        <taxon>Thermoproteota</taxon>
        <taxon>Thermoprotei</taxon>
        <taxon>Sulfolobales</taxon>
        <taxon>Sulfolobaceae</taxon>
        <taxon>Metallosphaera</taxon>
    </lineage>
</organism>
<dbReference type="RefSeq" id="WP_009074172.1">
    <property type="nucleotide sequence ID" value="NZ_JH597770.1"/>
</dbReference>
<dbReference type="HOGENOM" id="CLU_2968446_0_0_2"/>
<gene>
    <name evidence="1" type="ORF">MetMK1DRAFT_00025250</name>
</gene>
<dbReference type="Proteomes" id="UP000003980">
    <property type="component" value="Unassembled WGS sequence"/>
</dbReference>